<evidence type="ECO:0000256" key="1">
    <source>
        <dbReference type="SAM" id="Phobius"/>
    </source>
</evidence>
<dbReference type="KEGG" id="ria:C7V51_12705"/>
<evidence type="ECO:0000313" key="2">
    <source>
        <dbReference type="EMBL" id="AZZ56638.1"/>
    </source>
</evidence>
<keyword evidence="1" id="KW-0812">Transmembrane</keyword>
<keyword evidence="1" id="KW-0472">Membrane</keyword>
<protein>
    <submittedName>
        <fullName evidence="2">Uncharacterized protein</fullName>
    </submittedName>
</protein>
<evidence type="ECO:0000313" key="3">
    <source>
        <dbReference type="Proteomes" id="UP000283946"/>
    </source>
</evidence>
<gene>
    <name evidence="2" type="ORF">C7V51_12705</name>
</gene>
<dbReference type="EMBL" id="CP028130">
    <property type="protein sequence ID" value="AZZ56638.1"/>
    <property type="molecule type" value="Genomic_DNA"/>
</dbReference>
<feature type="transmembrane region" description="Helical" evidence="1">
    <location>
        <begin position="12"/>
        <end position="33"/>
    </location>
</feature>
<name>A0AAD1EN00_9MICO</name>
<dbReference type="Proteomes" id="UP000283946">
    <property type="component" value="Chromosome"/>
</dbReference>
<dbReference type="AlphaFoldDB" id="A0AAD1EN00"/>
<sequence length="85" mass="8597">MTTPITPRRPRIRVGAVLYGLVAIAASSGLLAISADPALRAAVVERGLALEPGAVVALIVAAFGAIALLLGVTHVLDRRSGSEAD</sequence>
<accession>A0AAD1EN00</accession>
<feature type="transmembrane region" description="Helical" evidence="1">
    <location>
        <begin position="53"/>
        <end position="76"/>
    </location>
</feature>
<reference evidence="2 3" key="1">
    <citation type="submission" date="2018-03" db="EMBL/GenBank/DDBJ databases">
        <title>Bacteriophage NCPPB3778 and a type I-E CRISPR drive the evolution of the US Biological Select Agent, Rathayibacter toxicus.</title>
        <authorList>
            <person name="Davis E.W.II."/>
            <person name="Tabima J.F."/>
            <person name="Weisberg A.J."/>
            <person name="Dantas Lopes L."/>
            <person name="Wiseman M.S."/>
            <person name="Wiseman M.S."/>
            <person name="Pupko T."/>
            <person name="Belcher M.S."/>
            <person name="Sechler A.J."/>
            <person name="Tancos M.A."/>
            <person name="Schroeder B.K."/>
            <person name="Murray T.D."/>
            <person name="Luster D.G."/>
            <person name="Schneider W.L."/>
            <person name="Rogers E."/>
            <person name="Andreote F.D."/>
            <person name="Grunwald N.J."/>
            <person name="Putnam M.L."/>
            <person name="Chang J.H."/>
        </authorList>
    </citation>
    <scope>NUCLEOTIDE SEQUENCE [LARGE SCALE GENOMIC DNA]</scope>
    <source>
        <strain evidence="2 3">NCCPB 2253</strain>
    </source>
</reference>
<organism evidence="2 3">
    <name type="scientific">Rathayibacter iranicus</name>
    <dbReference type="NCBI Taxonomy" id="59737"/>
    <lineage>
        <taxon>Bacteria</taxon>
        <taxon>Bacillati</taxon>
        <taxon>Actinomycetota</taxon>
        <taxon>Actinomycetes</taxon>
        <taxon>Micrococcales</taxon>
        <taxon>Microbacteriaceae</taxon>
        <taxon>Rathayibacter</taxon>
    </lineage>
</organism>
<proteinExistence type="predicted"/>
<dbReference type="RefSeq" id="WP_104265836.1">
    <property type="nucleotide sequence ID" value="NZ_CP028130.1"/>
</dbReference>
<keyword evidence="1" id="KW-1133">Transmembrane helix</keyword>